<protein>
    <submittedName>
        <fullName evidence="1">Uncharacterized protein</fullName>
    </submittedName>
</protein>
<evidence type="ECO:0000313" key="1">
    <source>
        <dbReference type="EMBL" id="CAD7451405.1"/>
    </source>
</evidence>
<reference evidence="1" key="1">
    <citation type="submission" date="2020-11" db="EMBL/GenBank/DDBJ databases">
        <authorList>
            <person name="Tran Van P."/>
        </authorList>
    </citation>
    <scope>NUCLEOTIDE SEQUENCE</scope>
</reference>
<dbReference type="AlphaFoldDB" id="A0A7R9I8C8"/>
<sequence length="69" mass="7872">MPKAIRSGRANGRQSEFLVDYMVSNSEFANEKLMSPQGAINATQQWTELSNRLNELGPDKTMEQWKKVL</sequence>
<dbReference type="EMBL" id="OD592435">
    <property type="protein sequence ID" value="CAD7451405.1"/>
    <property type="molecule type" value="Genomic_DNA"/>
</dbReference>
<gene>
    <name evidence="1" type="ORF">TBIB3V08_LOCUS13674</name>
</gene>
<accession>A0A7R9I8C8</accession>
<proteinExistence type="predicted"/>
<organism evidence="1">
    <name type="scientific">Timema bartmani</name>
    <dbReference type="NCBI Taxonomy" id="61472"/>
    <lineage>
        <taxon>Eukaryota</taxon>
        <taxon>Metazoa</taxon>
        <taxon>Ecdysozoa</taxon>
        <taxon>Arthropoda</taxon>
        <taxon>Hexapoda</taxon>
        <taxon>Insecta</taxon>
        <taxon>Pterygota</taxon>
        <taxon>Neoptera</taxon>
        <taxon>Polyneoptera</taxon>
        <taxon>Phasmatodea</taxon>
        <taxon>Timematodea</taxon>
        <taxon>Timematoidea</taxon>
        <taxon>Timematidae</taxon>
        <taxon>Timema</taxon>
    </lineage>
</organism>
<name>A0A7R9I8C8_9NEOP</name>